<dbReference type="SMART" id="SM00174">
    <property type="entry name" value="RHO"/>
    <property type="match status" value="1"/>
</dbReference>
<dbReference type="EMBL" id="VLTO01000026">
    <property type="protein sequence ID" value="KAA0174071.1"/>
    <property type="molecule type" value="Genomic_DNA"/>
</dbReference>
<name>A0A5A8EDR8_CAFRO</name>
<dbReference type="PANTHER" id="PTHR38150:SF1">
    <property type="entry name" value="PFU DOMAIN-CONTAINING PROTEIN"/>
    <property type="match status" value="1"/>
</dbReference>
<feature type="compositionally biased region" description="Basic and acidic residues" evidence="1">
    <location>
        <begin position="640"/>
        <end position="652"/>
    </location>
</feature>
<dbReference type="SUPFAM" id="SSF52540">
    <property type="entry name" value="P-loop containing nucleoside triphosphate hydrolases"/>
    <property type="match status" value="1"/>
</dbReference>
<dbReference type="AlphaFoldDB" id="A0A5A8EDR8"/>
<dbReference type="SMART" id="SM00173">
    <property type="entry name" value="RAS"/>
    <property type="match status" value="1"/>
</dbReference>
<protein>
    <submittedName>
        <fullName evidence="2">Uncharacterized protein</fullName>
    </submittedName>
</protein>
<dbReference type="InterPro" id="IPR001806">
    <property type="entry name" value="Small_GTPase"/>
</dbReference>
<feature type="compositionally biased region" description="Low complexity" evidence="1">
    <location>
        <begin position="653"/>
        <end position="663"/>
    </location>
</feature>
<dbReference type="PROSITE" id="PS51419">
    <property type="entry name" value="RAB"/>
    <property type="match status" value="1"/>
</dbReference>
<organism evidence="2 3">
    <name type="scientific">Cafeteria roenbergensis</name>
    <name type="common">Marine flagellate</name>
    <dbReference type="NCBI Taxonomy" id="33653"/>
    <lineage>
        <taxon>Eukaryota</taxon>
        <taxon>Sar</taxon>
        <taxon>Stramenopiles</taxon>
        <taxon>Bigyra</taxon>
        <taxon>Opalozoa</taxon>
        <taxon>Bicosoecida</taxon>
        <taxon>Cafeteriaceae</taxon>
        <taxon>Cafeteria</taxon>
    </lineage>
</organism>
<dbReference type="Pfam" id="PF00071">
    <property type="entry name" value="Ras"/>
    <property type="match status" value="1"/>
</dbReference>
<dbReference type="Proteomes" id="UP000322899">
    <property type="component" value="Unassembled WGS sequence"/>
</dbReference>
<feature type="compositionally biased region" description="Acidic residues" evidence="1">
    <location>
        <begin position="256"/>
        <end position="265"/>
    </location>
</feature>
<feature type="region of interest" description="Disordered" evidence="1">
    <location>
        <begin position="181"/>
        <end position="390"/>
    </location>
</feature>
<gene>
    <name evidence="2" type="ORF">FNF27_04457</name>
</gene>
<feature type="region of interest" description="Disordered" evidence="1">
    <location>
        <begin position="425"/>
        <end position="451"/>
    </location>
</feature>
<sequence>MATVVVLGAAGTGKSSLVASLCGGAVPRAYSPTRAPLETATVFVDEADPSLSVDAVVIDGAGAASDPPLPGSRAPSPELVKLLWGSQAVIITYDVTRRSTFEAAITYLLEGVRHAAPEAFTLLLGTHTDLESERRVSPDEAEDATGRLSAAYFEASPRTGEHIGLVRTLLRVRLRQMAEASQADASRAEAGQDQGQGQGGDIDRARAEHDHDHDHDHEADAQAESAFREDPSRSWQPVQAPRQEGLRGPQRGDADGYSDVEEAEWGPDRADHAGRLTPERPAWDHPGQAGLSGFTDGGADTPPRAVADVSLSEPKQSFRIPSASSASGSGQGREHGPTPSGRGAGNGRALAPSGDEGMGGGMSLLWEAEPSLSGVTGDDGDDDGSLDGAGRDAVRVGVALGRSQGSLSRVDDYEQALREYEAELGAGGGLSRPSQQPGSGHQAWDADSDGEGGAVTLGAMLQQGTLASARELLFVVDVNVGGEVVGQLPVRRSTKPLSLATRFVAEQGLGSDLTVKLTKVIENRLRAFLDDESKRLAAAKRRGVRRQVEAFRHRATEPKPFTFASERLARERRSGGGAKPVVGRLRVRVRSMGRAQQGTLVLRLGDRAEDVVERFRRTYGLDPDEVQTLVAAVARRLEEAEAKDEERRREAARQASKAAGSRRGSPSDPTASEARAPPRDSEIGRPVILRIDLEYEEDQWAAIDVREGDNVQHLAQDFCRECGLEPDMVPEVVATIVERLQAHQAATASQ</sequence>
<evidence type="ECO:0000313" key="2">
    <source>
        <dbReference type="EMBL" id="KAA0174071.1"/>
    </source>
</evidence>
<dbReference type="SMART" id="SM00175">
    <property type="entry name" value="RAB"/>
    <property type="match status" value="1"/>
</dbReference>
<dbReference type="GO" id="GO:0003924">
    <property type="term" value="F:GTPase activity"/>
    <property type="evidence" value="ECO:0007669"/>
    <property type="project" value="InterPro"/>
</dbReference>
<feature type="region of interest" description="Disordered" evidence="1">
    <location>
        <begin position="640"/>
        <end position="683"/>
    </location>
</feature>
<proteinExistence type="predicted"/>
<evidence type="ECO:0000256" key="1">
    <source>
        <dbReference type="SAM" id="MobiDB-lite"/>
    </source>
</evidence>
<dbReference type="Gene3D" id="3.40.50.300">
    <property type="entry name" value="P-loop containing nucleotide triphosphate hydrolases"/>
    <property type="match status" value="1"/>
</dbReference>
<dbReference type="GO" id="GO:0005525">
    <property type="term" value="F:GTP binding"/>
    <property type="evidence" value="ECO:0007669"/>
    <property type="project" value="InterPro"/>
</dbReference>
<accession>A0A5A8EDR8</accession>
<dbReference type="PANTHER" id="PTHR38150">
    <property type="entry name" value="EF-HAND DOMAIN-CONTAINING PROTEIN"/>
    <property type="match status" value="1"/>
</dbReference>
<comment type="caution">
    <text evidence="2">The sequence shown here is derived from an EMBL/GenBank/DDBJ whole genome shotgun (WGS) entry which is preliminary data.</text>
</comment>
<dbReference type="InterPro" id="IPR027417">
    <property type="entry name" value="P-loop_NTPase"/>
</dbReference>
<evidence type="ECO:0000313" key="3">
    <source>
        <dbReference type="Proteomes" id="UP000322899"/>
    </source>
</evidence>
<feature type="compositionally biased region" description="Basic and acidic residues" evidence="1">
    <location>
        <begin position="201"/>
        <end position="232"/>
    </location>
</feature>
<reference evidence="2 3" key="1">
    <citation type="submission" date="2019-07" db="EMBL/GenBank/DDBJ databases">
        <title>Genomes of Cafeteria roenbergensis.</title>
        <authorList>
            <person name="Fischer M.G."/>
            <person name="Hackl T."/>
            <person name="Roman M."/>
        </authorList>
    </citation>
    <scope>NUCLEOTIDE SEQUENCE [LARGE SCALE GENOMIC DNA]</scope>
    <source>
        <strain evidence="2 3">E4-10P</strain>
    </source>
</reference>
<feature type="compositionally biased region" description="Basic and acidic residues" evidence="1">
    <location>
        <begin position="266"/>
        <end position="283"/>
    </location>
</feature>